<accession>A0A1G4NRM2</accession>
<proteinExistence type="predicted"/>
<geneLocation type="chloroplast" evidence="2"/>
<reference evidence="2" key="1">
    <citation type="submission" date="2016-10" db="EMBL/GenBank/DDBJ databases">
        <title>Chloroplast genomes as a tool to resolve red algal phylogenies: a case study in the Nemaliales.</title>
        <authorList>
            <person name="Costa J.F."/>
            <person name="Lin S.M."/>
            <person name="Macaya E.C."/>
            <person name="Fernandez-Garcia C."/>
            <person name="Verbruggen H."/>
        </authorList>
    </citation>
    <scope>NUCLEOTIDE SEQUENCE</scope>
    <source>
        <strain evidence="2">J.0258</strain>
    </source>
</reference>
<protein>
    <recommendedName>
        <fullName evidence="1">DUF4346 domain-containing protein</fullName>
    </recommendedName>
</protein>
<name>A0A1G4NRM2_9FLOR</name>
<keyword evidence="2" id="KW-0150">Chloroplast</keyword>
<gene>
    <name evidence="2" type="primary">ORF_1</name>
    <name evidence="2" type="ORF">BQ776_78</name>
</gene>
<keyword evidence="2" id="KW-0934">Plastid</keyword>
<dbReference type="Pfam" id="PF14251">
    <property type="entry name" value="PterinBD-DUF4346"/>
    <property type="match status" value="1"/>
</dbReference>
<organism evidence="2">
    <name type="scientific">Dermonema virens</name>
    <dbReference type="NCBI Taxonomy" id="1077399"/>
    <lineage>
        <taxon>Eukaryota</taxon>
        <taxon>Rhodophyta</taxon>
        <taxon>Florideophyceae</taxon>
        <taxon>Nemaliophycidae</taxon>
        <taxon>Nemaliales</taxon>
        <taxon>Liagoraceae</taxon>
        <taxon>Dermonema</taxon>
    </lineage>
</organism>
<reference evidence="2" key="2">
    <citation type="submission" date="2016-10" db="EMBL/GenBank/DDBJ databases">
        <authorList>
            <person name="de Groot N.N."/>
        </authorList>
    </citation>
    <scope>NUCLEOTIDE SEQUENCE</scope>
    <source>
        <strain evidence="2">J.0258</strain>
    </source>
</reference>
<feature type="domain" description="DUF4346" evidence="1">
    <location>
        <begin position="11"/>
        <end position="88"/>
    </location>
</feature>
<evidence type="ECO:0000259" key="1">
    <source>
        <dbReference type="Pfam" id="PF14251"/>
    </source>
</evidence>
<evidence type="ECO:0000313" key="2">
    <source>
        <dbReference type="EMBL" id="SCW21311.1"/>
    </source>
</evidence>
<dbReference type="AlphaFoldDB" id="A0A1G4NRM2"/>
<sequence length="89" mass="10298">MKLDNNIYCKISLVERRKIRVKFYFCIGCESNKISHIIFYGYSAGQINELIGMQSLLFQYLSLGHSVYIGIELAKAEVALKTRQIYVQN</sequence>
<dbReference type="InterPro" id="IPR025595">
    <property type="entry name" value="PterinBD-DUF4346"/>
</dbReference>
<dbReference type="GeneID" id="30000160"/>
<dbReference type="EMBL" id="LT622863">
    <property type="protein sequence ID" value="SCW21311.1"/>
    <property type="molecule type" value="Genomic_DNA"/>
</dbReference>
<dbReference type="RefSeq" id="YP_009313057.1">
    <property type="nucleotide sequence ID" value="NC_031655.1"/>
</dbReference>